<dbReference type="InterPro" id="IPR002912">
    <property type="entry name" value="ACT_dom"/>
</dbReference>
<feature type="domain" description="ACT" evidence="9">
    <location>
        <begin position="4"/>
        <end position="78"/>
    </location>
</feature>
<dbReference type="Proteomes" id="UP000231878">
    <property type="component" value="Unassembled WGS sequence"/>
</dbReference>
<evidence type="ECO:0000256" key="6">
    <source>
        <dbReference type="ARBA" id="ARBA00023304"/>
    </source>
</evidence>
<comment type="caution">
    <text evidence="10">The sequence shown here is derived from an EMBL/GenBank/DDBJ whole genome shotgun (WGS) entry which is preliminary data.</text>
</comment>
<dbReference type="InterPro" id="IPR039557">
    <property type="entry name" value="AHAS_ACT"/>
</dbReference>
<dbReference type="GeneID" id="60546720"/>
<dbReference type="OMA" id="RPFGIKE"/>
<keyword evidence="6 8" id="KW-0100">Branched-chain amino acid biosynthesis</keyword>
<dbReference type="GO" id="GO:0005829">
    <property type="term" value="C:cytosol"/>
    <property type="evidence" value="ECO:0007669"/>
    <property type="project" value="TreeGrafter"/>
</dbReference>
<evidence type="ECO:0000256" key="2">
    <source>
        <dbReference type="ARBA" id="ARBA00005025"/>
    </source>
</evidence>
<dbReference type="Pfam" id="PF22629">
    <property type="entry name" value="ACT_AHAS_ss"/>
    <property type="match status" value="1"/>
</dbReference>
<dbReference type="FunFam" id="3.30.70.260:FF:000001">
    <property type="entry name" value="Acetolactate synthase, small subunit"/>
    <property type="match status" value="1"/>
</dbReference>
<dbReference type="GO" id="GO:0003984">
    <property type="term" value="F:acetolactate synthase activity"/>
    <property type="evidence" value="ECO:0007669"/>
    <property type="project" value="UniProtKB-UniRule"/>
</dbReference>
<dbReference type="CDD" id="cd04878">
    <property type="entry name" value="ACT_AHAS"/>
    <property type="match status" value="1"/>
</dbReference>
<keyword evidence="5 8" id="KW-0028">Amino-acid biosynthesis</keyword>
<evidence type="ECO:0000256" key="4">
    <source>
        <dbReference type="ARBA" id="ARBA00011744"/>
    </source>
</evidence>
<evidence type="ECO:0000313" key="10">
    <source>
        <dbReference type="EMBL" id="KGX07950.1"/>
    </source>
</evidence>
<dbReference type="NCBIfam" id="NF008864">
    <property type="entry name" value="PRK11895.1"/>
    <property type="match status" value="1"/>
</dbReference>
<evidence type="ECO:0000313" key="11">
    <source>
        <dbReference type="EMBL" id="PJO62838.1"/>
    </source>
</evidence>
<dbReference type="AlphaFoldDB" id="A0A069B6I4"/>
<evidence type="ECO:0000256" key="5">
    <source>
        <dbReference type="ARBA" id="ARBA00022605"/>
    </source>
</evidence>
<comment type="pathway">
    <text evidence="2 8">Amino-acid biosynthesis; L-valine biosynthesis; L-valine from pyruvate: step 1/4.</text>
</comment>
<dbReference type="InterPro" id="IPR045865">
    <property type="entry name" value="ACT-like_dom_sf"/>
</dbReference>
<dbReference type="Gene3D" id="3.30.70.260">
    <property type="match status" value="1"/>
</dbReference>
<dbReference type="PROSITE" id="PS51671">
    <property type="entry name" value="ACT"/>
    <property type="match status" value="1"/>
</dbReference>
<evidence type="ECO:0000256" key="3">
    <source>
        <dbReference type="ARBA" id="ARBA00006341"/>
    </source>
</evidence>
<gene>
    <name evidence="10" type="primary">ilvN</name>
    <name evidence="11" type="ORF">CWD88_29180</name>
    <name evidence="10" type="ORF">Y036_838</name>
</gene>
<evidence type="ECO:0000256" key="1">
    <source>
        <dbReference type="ARBA" id="ARBA00004974"/>
    </source>
</evidence>
<dbReference type="PANTHER" id="PTHR30239">
    <property type="entry name" value="ACETOLACTATE SYNTHASE SMALL SUBUNIT"/>
    <property type="match status" value="1"/>
</dbReference>
<evidence type="ECO:0000259" key="9">
    <source>
        <dbReference type="PROSITE" id="PS51671"/>
    </source>
</evidence>
<dbReference type="OrthoDB" id="9787365at2"/>
<dbReference type="GeneID" id="93059679"/>
<dbReference type="Gene3D" id="3.30.70.1150">
    <property type="entry name" value="ACT-like. Chain A, domain 2"/>
    <property type="match status" value="1"/>
</dbReference>
<dbReference type="EMBL" id="JQIM01000010">
    <property type="protein sequence ID" value="KGX07950.1"/>
    <property type="molecule type" value="Genomic_DNA"/>
</dbReference>
<dbReference type="GO" id="GO:1990610">
    <property type="term" value="F:acetolactate synthase regulator activity"/>
    <property type="evidence" value="ECO:0007669"/>
    <property type="project" value="UniProtKB-UniRule"/>
</dbReference>
<dbReference type="Pfam" id="PF10369">
    <property type="entry name" value="ALS_ss_C"/>
    <property type="match status" value="1"/>
</dbReference>
<protein>
    <recommendedName>
        <fullName evidence="8">Acetolactate synthase small subunit</fullName>
        <shortName evidence="8">AHAS</shortName>
        <shortName evidence="8">ALS</shortName>
        <ecNumber evidence="8">2.2.1.6</ecNumber>
    </recommendedName>
    <alternativeName>
        <fullName evidence="8">Acetohydroxy-acid synthase small subunit</fullName>
    </alternativeName>
</protein>
<dbReference type="FunFam" id="3.30.70.1150:FF:000001">
    <property type="entry name" value="Acetolactate synthase small subunit"/>
    <property type="match status" value="1"/>
</dbReference>
<evidence type="ECO:0000313" key="13">
    <source>
        <dbReference type="Proteomes" id="UP000231878"/>
    </source>
</evidence>
<dbReference type="InterPro" id="IPR004789">
    <property type="entry name" value="Acetalactate_synth_ssu"/>
</dbReference>
<keyword evidence="8 10" id="KW-0808">Transferase</keyword>
<comment type="subunit">
    <text evidence="4 8">Dimer of large and small chains.</text>
</comment>
<organism evidence="10 12">
    <name type="scientific">Burkholderia pseudomallei</name>
    <name type="common">Pseudomonas pseudomallei</name>
    <dbReference type="NCBI Taxonomy" id="28450"/>
    <lineage>
        <taxon>Bacteria</taxon>
        <taxon>Pseudomonadati</taxon>
        <taxon>Pseudomonadota</taxon>
        <taxon>Betaproteobacteria</taxon>
        <taxon>Burkholderiales</taxon>
        <taxon>Burkholderiaceae</taxon>
        <taxon>Burkholderia</taxon>
        <taxon>pseudomallei group</taxon>
    </lineage>
</organism>
<dbReference type="GO" id="GO:0009099">
    <property type="term" value="P:L-valine biosynthetic process"/>
    <property type="evidence" value="ECO:0007669"/>
    <property type="project" value="UniProtKB-UniRule"/>
</dbReference>
<dbReference type="eggNOG" id="COG0440">
    <property type="taxonomic scope" value="Bacteria"/>
</dbReference>
<sequence length="163" mass="18014">MRHIISVLLENEPGALSRVVGLFSARGYNIETLTVAPTEDQSLSRLTIVSIGSDDVIEQITKHLNRLIEVVKVVDLTDGAHIERELMLIKVRAVGKEREEMKRMADIFRGRIIDVTEKTYTIELTGASDKLDAFIQALDAGSILETVRTGSSGIGRGERILKV</sequence>
<reference evidence="11 13" key="2">
    <citation type="submission" date="2017-11" db="EMBL/GenBank/DDBJ databases">
        <title>Molecular characterization of Burkholderia pseudomallei and closely related isolates from Vietnam.</title>
        <authorList>
            <person name="Ustinov D.V."/>
            <person name="Antonov A.S."/>
            <person name="Avdusheva E.F."/>
            <person name="Shpak I.M."/>
            <person name="Zakharova I.B."/>
            <person name="Thi L.A."/>
            <person name="Teteryatnikova N."/>
            <person name="Lopasteyskaya Y.A."/>
            <person name="Kuzyutina J.A."/>
            <person name="Ngo T.N."/>
            <person name="Victorov D.V."/>
        </authorList>
    </citation>
    <scope>NUCLEOTIDE SEQUENCE [LARGE SCALE GENOMIC DNA]</scope>
    <source>
        <strain evidence="11 13">V1512</strain>
    </source>
</reference>
<accession>A0A069B6I4</accession>
<evidence type="ECO:0000313" key="12">
    <source>
        <dbReference type="Proteomes" id="UP000030475"/>
    </source>
</evidence>
<dbReference type="KEGG" id="but:X994_1538"/>
<dbReference type="SUPFAM" id="SSF55021">
    <property type="entry name" value="ACT-like"/>
    <property type="match status" value="2"/>
</dbReference>
<comment type="function">
    <text evidence="8">Catalyzes the conversion of 2 pyruvate molecules into acetolactate in the first common step of the biosynthetic pathway of the branched-amino acids such as leucine, isoleucine, and valine.</text>
</comment>
<comment type="catalytic activity">
    <reaction evidence="7 8">
        <text>2 pyruvate + H(+) = (2S)-2-acetolactate + CO2</text>
        <dbReference type="Rhea" id="RHEA:25249"/>
        <dbReference type="ChEBI" id="CHEBI:15361"/>
        <dbReference type="ChEBI" id="CHEBI:15378"/>
        <dbReference type="ChEBI" id="CHEBI:16526"/>
        <dbReference type="ChEBI" id="CHEBI:58476"/>
        <dbReference type="EC" id="2.2.1.6"/>
    </reaction>
</comment>
<comment type="similarity">
    <text evidence="3 8">Belongs to the acetolactate synthase small subunit family.</text>
</comment>
<dbReference type="Proteomes" id="UP000030475">
    <property type="component" value="Unassembled WGS sequence"/>
</dbReference>
<proteinExistence type="inferred from homology"/>
<evidence type="ECO:0000256" key="8">
    <source>
        <dbReference type="RuleBase" id="RU368092"/>
    </source>
</evidence>
<dbReference type="GO" id="GO:0009097">
    <property type="term" value="P:isoleucine biosynthetic process"/>
    <property type="evidence" value="ECO:0007669"/>
    <property type="project" value="UniProtKB-UniRule"/>
</dbReference>
<evidence type="ECO:0000256" key="7">
    <source>
        <dbReference type="ARBA" id="ARBA00048670"/>
    </source>
</evidence>
<dbReference type="EMBL" id="PHRB01000039">
    <property type="protein sequence ID" value="PJO62838.1"/>
    <property type="molecule type" value="Genomic_DNA"/>
</dbReference>
<reference evidence="10 12" key="1">
    <citation type="submission" date="2014-08" db="EMBL/GenBank/DDBJ databases">
        <authorList>
            <person name="Bunnell A."/>
            <person name="Chain P.S."/>
            <person name="Chertkov O."/>
            <person name="Currie B.J."/>
            <person name="Daligault H.E."/>
            <person name="Davenport K.W."/>
            <person name="Davis C."/>
            <person name="Gleasner C.D."/>
            <person name="Johnson S.L."/>
            <person name="Kaestli M."/>
            <person name="Koren S."/>
            <person name="Kunde Y.A."/>
            <person name="Mayo M."/>
            <person name="McMurry K.K."/>
            <person name="Price E.P."/>
            <person name="Reitenga K.G."/>
            <person name="Robison R."/>
            <person name="Rosovitz M.J."/>
            <person name="Sarovich D.S."/>
            <person name="Teshima H."/>
        </authorList>
    </citation>
    <scope>NUCLEOTIDE SEQUENCE [LARGE SCALE GENOMIC DNA]</scope>
    <source>
        <strain evidence="10 12">MSHR44</strain>
    </source>
</reference>
<dbReference type="InterPro" id="IPR027271">
    <property type="entry name" value="Acetolactate_synth/TF_NikR_C"/>
</dbReference>
<comment type="pathway">
    <text evidence="1 8">Amino-acid biosynthesis; L-isoleucine biosynthesis; L-isoleucine from 2-oxobutanoate: step 1/4.</text>
</comment>
<dbReference type="InterPro" id="IPR019455">
    <property type="entry name" value="Acetolactate_synth_ssu_C"/>
</dbReference>
<dbReference type="EC" id="2.2.1.6" evidence="8"/>
<dbReference type="RefSeq" id="WP_004186134.1">
    <property type="nucleotide sequence ID" value="NZ_AP028071.1"/>
</dbReference>
<name>A0A069B6I4_BURPE</name>
<dbReference type="NCBIfam" id="TIGR00119">
    <property type="entry name" value="acolac_sm"/>
    <property type="match status" value="1"/>
</dbReference>
<dbReference type="PANTHER" id="PTHR30239:SF0">
    <property type="entry name" value="ACETOLACTATE SYNTHASE SMALL SUBUNIT 1, CHLOROPLASTIC"/>
    <property type="match status" value="1"/>
</dbReference>
<dbReference type="InterPro" id="IPR054480">
    <property type="entry name" value="AHAS_small-like_ACT"/>
</dbReference>